<evidence type="ECO:0000313" key="1">
    <source>
        <dbReference type="EMBL" id="OGB89386.1"/>
    </source>
</evidence>
<accession>A0A1F4Q0K6</accession>
<sequence length="641" mass="68979">MNINARKPAPINRGGFLAIALIFCLVFPALAADVNYPYGSVNLRLPPAEDPIAGFGGAYSALPMGMKSVLVNPATLAKLKLAESSLLISSAAGLNAVSRTTNISESSGTLEGGTYGVFFRAPANISGVTAREISVDSNLNYATNPTGLSFSSALKINDWLTLGFATNNPFGAEINLAGDFPTTVKSVTNLNGQTLGDMQIGTDSKLRYTFSSSGTVATYESTRPLWGGFITQEAVIPLTSISALRNNFDVQSPYTATLAGGTDKFHVGLNMIPVNATANIDNTVQEIIPAGTSDIFLYTPNFDPNNESDLAGWINDPDKYGTSSGYLRKQIKLPAGELVGESKYQGFYSASAARFDLGMMYDVNDWFGVALDLENISGSSLNFRGSGLASYISYRNYDTAEAGSVGDLLLPGGSQTVDLLPDRWITTFEAGSAKLFLEPEKNYSLPRRLRLGAVLRKPFLIAIDYESNQNPITIPGSVEAGNLVISNLSFIRLGFETRVFVLPWWLRFGLSLMMKPNLAGGDPTTVENINKYFKYGVLPARFDLGSTLNLWSYEVSGAFGVSALPAINLLQFDTQNADLSKTVYYTFGAKKDAWEVNYLSAVDAGSTAAAYSNKPTPAGGSKQFEFSDVKYVQTLGVTYRF</sequence>
<evidence type="ECO:0000313" key="2">
    <source>
        <dbReference type="Proteomes" id="UP000178724"/>
    </source>
</evidence>
<name>A0A1F4Q0K6_UNCSA</name>
<evidence type="ECO:0008006" key="3">
    <source>
        <dbReference type="Google" id="ProtNLM"/>
    </source>
</evidence>
<gene>
    <name evidence="1" type="ORF">A2625_07845</name>
</gene>
<protein>
    <recommendedName>
        <fullName evidence="3">DUF5723 domain-containing protein</fullName>
    </recommendedName>
</protein>
<comment type="caution">
    <text evidence="1">The sequence shown here is derived from an EMBL/GenBank/DDBJ whole genome shotgun (WGS) entry which is preliminary data.</text>
</comment>
<organism evidence="1 2">
    <name type="scientific">candidate division WOR-1 bacterium RIFCSPHIGHO2_01_FULL_53_15</name>
    <dbReference type="NCBI Taxonomy" id="1802564"/>
    <lineage>
        <taxon>Bacteria</taxon>
        <taxon>Bacillati</taxon>
        <taxon>Saganbacteria</taxon>
    </lineage>
</organism>
<dbReference type="Proteomes" id="UP000178724">
    <property type="component" value="Unassembled WGS sequence"/>
</dbReference>
<reference evidence="1 2" key="1">
    <citation type="journal article" date="2016" name="Nat. Commun.">
        <title>Thousands of microbial genomes shed light on interconnected biogeochemical processes in an aquifer system.</title>
        <authorList>
            <person name="Anantharaman K."/>
            <person name="Brown C.T."/>
            <person name="Hug L.A."/>
            <person name="Sharon I."/>
            <person name="Castelle C.J."/>
            <person name="Probst A.J."/>
            <person name="Thomas B.C."/>
            <person name="Singh A."/>
            <person name="Wilkins M.J."/>
            <person name="Karaoz U."/>
            <person name="Brodie E.L."/>
            <person name="Williams K.H."/>
            <person name="Hubbard S.S."/>
            <person name="Banfield J.F."/>
        </authorList>
    </citation>
    <scope>NUCLEOTIDE SEQUENCE [LARGE SCALE GENOMIC DNA]</scope>
</reference>
<proteinExistence type="predicted"/>
<dbReference type="EMBL" id="METM01000026">
    <property type="protein sequence ID" value="OGB89386.1"/>
    <property type="molecule type" value="Genomic_DNA"/>
</dbReference>
<dbReference type="AlphaFoldDB" id="A0A1F4Q0K6"/>